<gene>
    <name evidence="3" type="ORF">LCGC14_1560270</name>
</gene>
<evidence type="ECO:0000313" key="3">
    <source>
        <dbReference type="EMBL" id="KKM45880.1"/>
    </source>
</evidence>
<evidence type="ECO:0000256" key="2">
    <source>
        <dbReference type="SAM" id="Phobius"/>
    </source>
</evidence>
<reference evidence="3" key="1">
    <citation type="journal article" date="2015" name="Nature">
        <title>Complex archaea that bridge the gap between prokaryotes and eukaryotes.</title>
        <authorList>
            <person name="Spang A."/>
            <person name="Saw J.H."/>
            <person name="Jorgensen S.L."/>
            <person name="Zaremba-Niedzwiedzka K."/>
            <person name="Martijn J."/>
            <person name="Lind A.E."/>
            <person name="van Eijk R."/>
            <person name="Schleper C."/>
            <person name="Guy L."/>
            <person name="Ettema T.J."/>
        </authorList>
    </citation>
    <scope>NUCLEOTIDE SEQUENCE</scope>
</reference>
<feature type="transmembrane region" description="Helical" evidence="2">
    <location>
        <begin position="59"/>
        <end position="79"/>
    </location>
</feature>
<organism evidence="3">
    <name type="scientific">marine sediment metagenome</name>
    <dbReference type="NCBI Taxonomy" id="412755"/>
    <lineage>
        <taxon>unclassified sequences</taxon>
        <taxon>metagenomes</taxon>
        <taxon>ecological metagenomes</taxon>
    </lineage>
</organism>
<proteinExistence type="predicted"/>
<keyword evidence="2" id="KW-0472">Membrane</keyword>
<keyword evidence="2" id="KW-0812">Transmembrane</keyword>
<comment type="caution">
    <text evidence="3">The sequence shown here is derived from an EMBL/GenBank/DDBJ whole genome shotgun (WGS) entry which is preliminary data.</text>
</comment>
<feature type="compositionally biased region" description="Basic and acidic residues" evidence="1">
    <location>
        <begin position="88"/>
        <end position="98"/>
    </location>
</feature>
<protein>
    <submittedName>
        <fullName evidence="3">Uncharacterized protein</fullName>
    </submittedName>
</protein>
<accession>A0A0F9L425</accession>
<name>A0A0F9L425_9ZZZZ</name>
<dbReference type="EMBL" id="LAZR01012044">
    <property type="protein sequence ID" value="KKM45880.1"/>
    <property type="molecule type" value="Genomic_DNA"/>
</dbReference>
<feature type="region of interest" description="Disordered" evidence="1">
    <location>
        <begin position="88"/>
        <end position="137"/>
    </location>
</feature>
<evidence type="ECO:0000256" key="1">
    <source>
        <dbReference type="SAM" id="MobiDB-lite"/>
    </source>
</evidence>
<sequence>MTIVDAVILLVLAVIPLELTVAMFLSRQMMLGLPSALFWAVLGGYAYTQSTTPWGDWQYFLFFASMGMVMYCALAAYGLRERKDVDAEGEEAEGHDLDSVFYGEGKNKQPPDGSDDGVGRRSQGLRRRATERREKVL</sequence>
<dbReference type="AlphaFoldDB" id="A0A0F9L425"/>
<feature type="transmembrane region" description="Helical" evidence="2">
    <location>
        <begin position="6"/>
        <end position="25"/>
    </location>
</feature>
<keyword evidence="2" id="KW-1133">Transmembrane helix</keyword>